<dbReference type="InterPro" id="IPR002156">
    <property type="entry name" value="RNaseH_domain"/>
</dbReference>
<dbReference type="InterPro" id="IPR036397">
    <property type="entry name" value="RNaseH_sf"/>
</dbReference>
<gene>
    <name evidence="3" type="primary">LOC131804935</name>
</gene>
<proteinExistence type="predicted"/>
<evidence type="ECO:0000313" key="2">
    <source>
        <dbReference type="Proteomes" id="UP001652621"/>
    </source>
</evidence>
<accession>A0ABM3VEE0</accession>
<protein>
    <submittedName>
        <fullName evidence="3">Uncharacterized protein LOC131804935</fullName>
    </submittedName>
</protein>
<keyword evidence="2" id="KW-1185">Reference proteome</keyword>
<dbReference type="SUPFAM" id="SSF53098">
    <property type="entry name" value="Ribonuclease H-like"/>
    <property type="match status" value="1"/>
</dbReference>
<name>A0ABM3VEE0_MUSDO</name>
<dbReference type="PROSITE" id="PS50879">
    <property type="entry name" value="RNASE_H_1"/>
    <property type="match status" value="1"/>
</dbReference>
<dbReference type="CDD" id="cd09276">
    <property type="entry name" value="Rnase_HI_RT_non_LTR"/>
    <property type="match status" value="1"/>
</dbReference>
<dbReference type="Proteomes" id="UP001652621">
    <property type="component" value="Unplaced"/>
</dbReference>
<evidence type="ECO:0000313" key="3">
    <source>
        <dbReference type="RefSeq" id="XP_058984149.1"/>
    </source>
</evidence>
<reference evidence="3" key="1">
    <citation type="submission" date="2025-08" db="UniProtKB">
        <authorList>
            <consortium name="RefSeq"/>
        </authorList>
    </citation>
    <scope>IDENTIFICATION</scope>
    <source>
        <strain evidence="3">Aabys</strain>
        <tissue evidence="3">Whole body</tissue>
    </source>
</reference>
<dbReference type="Pfam" id="PF00075">
    <property type="entry name" value="RNase_H"/>
    <property type="match status" value="1"/>
</dbReference>
<evidence type="ECO:0000259" key="1">
    <source>
        <dbReference type="PROSITE" id="PS50879"/>
    </source>
</evidence>
<feature type="domain" description="RNase H type-1" evidence="1">
    <location>
        <begin position="27"/>
        <end position="154"/>
    </location>
</feature>
<dbReference type="Gene3D" id="3.30.420.10">
    <property type="entry name" value="Ribonuclease H-like superfamily/Ribonuclease H"/>
    <property type="match status" value="1"/>
</dbReference>
<dbReference type="RefSeq" id="XP_058984149.1">
    <property type="nucleotide sequence ID" value="XM_059128166.1"/>
</dbReference>
<sequence length="184" mass="20189">MFNAPKQSQAKEFFNSIYLQHLSQFKSNGTSVWATDASVIGNKTGCGVCNISSNENFLFKINSKCSSLMGELNAINKAVDLMIEDGIQKAVIFTDSKNACLLLKNNTSHNYLVNIINKKVNSSNLNHLTLVWVPSHVGISSNERADYFAKQAADVGCVIPSSLAIKDACSTIYDALWNEWALAF</sequence>
<dbReference type="InterPro" id="IPR012337">
    <property type="entry name" value="RNaseH-like_sf"/>
</dbReference>
<organism evidence="2 3">
    <name type="scientific">Musca domestica</name>
    <name type="common">House fly</name>
    <dbReference type="NCBI Taxonomy" id="7370"/>
    <lineage>
        <taxon>Eukaryota</taxon>
        <taxon>Metazoa</taxon>
        <taxon>Ecdysozoa</taxon>
        <taxon>Arthropoda</taxon>
        <taxon>Hexapoda</taxon>
        <taxon>Insecta</taxon>
        <taxon>Pterygota</taxon>
        <taxon>Neoptera</taxon>
        <taxon>Endopterygota</taxon>
        <taxon>Diptera</taxon>
        <taxon>Brachycera</taxon>
        <taxon>Muscomorpha</taxon>
        <taxon>Muscoidea</taxon>
        <taxon>Muscidae</taxon>
        <taxon>Musca</taxon>
    </lineage>
</organism>
<dbReference type="GeneID" id="131804935"/>